<reference evidence="4" key="1">
    <citation type="submission" date="2023-07" db="EMBL/GenBank/DDBJ databases">
        <title>Whole genome shotgun sequence of Streptomyces spororaveus NBRC 15456.</title>
        <authorList>
            <person name="Komaki H."/>
            <person name="Tamura T."/>
        </authorList>
    </citation>
    <scope>NUCLEOTIDE SEQUENCE [LARGE SCALE GENOMIC DNA]</scope>
    <source>
        <strain evidence="4">NBRC 15456</strain>
    </source>
</reference>
<feature type="domain" description="AMP-binding enzyme C-terminal" evidence="2">
    <location>
        <begin position="421"/>
        <end position="500"/>
    </location>
</feature>
<accession>A0ABQ3T9U0</accession>
<dbReference type="RefSeq" id="WP_202199259.1">
    <property type="nucleotide sequence ID" value="NZ_BAAATO010000005.1"/>
</dbReference>
<dbReference type="EMBL" id="BNED01000005">
    <property type="protein sequence ID" value="GHI77146.1"/>
    <property type="molecule type" value="Genomic_DNA"/>
</dbReference>
<dbReference type="InterPro" id="IPR045851">
    <property type="entry name" value="AMP-bd_C_sf"/>
</dbReference>
<dbReference type="Pfam" id="PF00501">
    <property type="entry name" value="AMP-binding"/>
    <property type="match status" value="1"/>
</dbReference>
<dbReference type="Gene3D" id="3.30.300.30">
    <property type="match status" value="1"/>
</dbReference>
<dbReference type="Gene3D" id="3.40.50.12780">
    <property type="entry name" value="N-terminal domain of ligase-like"/>
    <property type="match status" value="1"/>
</dbReference>
<sequence>MADAAARLDGLVAEAARAHPDRTAITAGERSLDFATLEEQVEAAAGALRGLLPEPGAAVAVSSVLDPDFAVAYYAAVRAGLVTAVVNPLLREEGLLHVLALCEARVALVDAGLYERLLPLRGKLPHLRHIVLIGPVTADAPVGVPTLAELAGGAHGGTVPGPGPGADDVACVQFTSGTTGLPKGVRLTHRNLTANAAQVAEAHLLDSRSVTVNHLPTYHPMHLNSALRAGATQVLCTAPDPVDAVHAANRAGATHLYSLPVRLARLATAPLPDGLALTSVRYVASGGSALAPQAARALTERFGVPVFQGYGLAETSPLTHSDDPEQPAHGSVGRTVRDTECRIVDTGTGEVLPQGASGEVQLRGPQVMKGYIGRADGSEVDADGWLTTGDVGRLDESGRLFVVDRLRDTFKCDNFLVAPSEIEQVAARHPWVRETVVVGLPDERHGAVAAAFVVLTEEGRRHAGEAARALVSYVAERVPYYQHVHHVELVDAVERSGNGKIQRRLLRDALLARLAAARTPEEAVAS</sequence>
<dbReference type="PANTHER" id="PTHR43767">
    <property type="entry name" value="LONG-CHAIN-FATTY-ACID--COA LIGASE"/>
    <property type="match status" value="1"/>
</dbReference>
<comment type="caution">
    <text evidence="3">The sequence shown here is derived from an EMBL/GenBank/DDBJ whole genome shotgun (WGS) entry which is preliminary data.</text>
</comment>
<evidence type="ECO:0000259" key="1">
    <source>
        <dbReference type="Pfam" id="PF00501"/>
    </source>
</evidence>
<gene>
    <name evidence="3" type="ORF">Sspor_27070</name>
</gene>
<keyword evidence="4" id="KW-1185">Reference proteome</keyword>
<dbReference type="PROSITE" id="PS00455">
    <property type="entry name" value="AMP_BINDING"/>
    <property type="match status" value="1"/>
</dbReference>
<protein>
    <submittedName>
        <fullName evidence="3">AMP-dependent synthetase</fullName>
    </submittedName>
</protein>
<name>A0ABQ3T9U0_9ACTN</name>
<dbReference type="InterPro" id="IPR042099">
    <property type="entry name" value="ANL_N_sf"/>
</dbReference>
<dbReference type="Pfam" id="PF13193">
    <property type="entry name" value="AMP-binding_C"/>
    <property type="match status" value="1"/>
</dbReference>
<dbReference type="InterPro" id="IPR050237">
    <property type="entry name" value="ATP-dep_AMP-bd_enzyme"/>
</dbReference>
<dbReference type="InterPro" id="IPR000873">
    <property type="entry name" value="AMP-dep_synth/lig_dom"/>
</dbReference>
<evidence type="ECO:0000313" key="3">
    <source>
        <dbReference type="EMBL" id="GHI77146.1"/>
    </source>
</evidence>
<feature type="domain" description="AMP-dependent synthetase/ligase" evidence="1">
    <location>
        <begin position="13"/>
        <end position="371"/>
    </location>
</feature>
<proteinExistence type="predicted"/>
<dbReference type="PANTHER" id="PTHR43767:SF1">
    <property type="entry name" value="NONRIBOSOMAL PEPTIDE SYNTHASE PES1 (EUROFUNG)-RELATED"/>
    <property type="match status" value="1"/>
</dbReference>
<evidence type="ECO:0000259" key="2">
    <source>
        <dbReference type="Pfam" id="PF13193"/>
    </source>
</evidence>
<organism evidence="3 4">
    <name type="scientific">Streptomyces spororaveus</name>
    <dbReference type="NCBI Taxonomy" id="284039"/>
    <lineage>
        <taxon>Bacteria</taxon>
        <taxon>Bacillati</taxon>
        <taxon>Actinomycetota</taxon>
        <taxon>Actinomycetes</taxon>
        <taxon>Kitasatosporales</taxon>
        <taxon>Streptomycetaceae</taxon>
        <taxon>Streptomyces</taxon>
    </lineage>
</organism>
<dbReference type="SUPFAM" id="SSF56801">
    <property type="entry name" value="Acetyl-CoA synthetase-like"/>
    <property type="match status" value="1"/>
</dbReference>
<evidence type="ECO:0000313" key="4">
    <source>
        <dbReference type="Proteomes" id="UP000608522"/>
    </source>
</evidence>
<dbReference type="InterPro" id="IPR020845">
    <property type="entry name" value="AMP-binding_CS"/>
</dbReference>
<dbReference type="Proteomes" id="UP000608522">
    <property type="component" value="Unassembled WGS sequence"/>
</dbReference>
<dbReference type="InterPro" id="IPR025110">
    <property type="entry name" value="AMP-bd_C"/>
</dbReference>